<dbReference type="Pfam" id="PF00092">
    <property type="entry name" value="VWA"/>
    <property type="match status" value="1"/>
</dbReference>
<dbReference type="AlphaFoldDB" id="A0A369A2L3"/>
<evidence type="ECO:0000313" key="3">
    <source>
        <dbReference type="Proteomes" id="UP000253517"/>
    </source>
</evidence>
<evidence type="ECO:0000259" key="1">
    <source>
        <dbReference type="PROSITE" id="PS50234"/>
    </source>
</evidence>
<organism evidence="2 3">
    <name type="scientific">Schleiferia thermophila</name>
    <dbReference type="NCBI Taxonomy" id="884107"/>
    <lineage>
        <taxon>Bacteria</taxon>
        <taxon>Pseudomonadati</taxon>
        <taxon>Bacteroidota</taxon>
        <taxon>Flavobacteriia</taxon>
        <taxon>Flavobacteriales</taxon>
        <taxon>Schleiferiaceae</taxon>
        <taxon>Schleiferia</taxon>
    </lineage>
</organism>
<gene>
    <name evidence="2" type="ORF">DES35_1029</name>
</gene>
<feature type="domain" description="VWFA" evidence="1">
    <location>
        <begin position="29"/>
        <end position="179"/>
    </location>
</feature>
<dbReference type="Proteomes" id="UP000253517">
    <property type="component" value="Unassembled WGS sequence"/>
</dbReference>
<keyword evidence="3" id="KW-1185">Reference proteome</keyword>
<name>A0A369A2L3_9FLAO</name>
<evidence type="ECO:0000313" key="2">
    <source>
        <dbReference type="EMBL" id="RCX03560.1"/>
    </source>
</evidence>
<dbReference type="EMBL" id="QPJS01000002">
    <property type="protein sequence ID" value="RCX03560.1"/>
    <property type="molecule type" value="Genomic_DNA"/>
</dbReference>
<dbReference type="PROSITE" id="PS50234">
    <property type="entry name" value="VWFA"/>
    <property type="match status" value="1"/>
</dbReference>
<accession>A0A369A2L3</accession>
<proteinExistence type="predicted"/>
<protein>
    <submittedName>
        <fullName evidence="2">Ca-activated chloride channel family protein</fullName>
    </submittedName>
</protein>
<dbReference type="InterPro" id="IPR036465">
    <property type="entry name" value="vWFA_dom_sf"/>
</dbReference>
<dbReference type="InterPro" id="IPR002035">
    <property type="entry name" value="VWF_A"/>
</dbReference>
<dbReference type="SUPFAM" id="SSF53300">
    <property type="entry name" value="vWA-like"/>
    <property type="match status" value="1"/>
</dbReference>
<dbReference type="SMART" id="SM00327">
    <property type="entry name" value="VWA"/>
    <property type="match status" value="1"/>
</dbReference>
<reference evidence="2 3" key="1">
    <citation type="submission" date="2018-07" db="EMBL/GenBank/DDBJ databases">
        <title>Genomic Encyclopedia of Type Strains, Phase IV (KMG-IV): sequencing the most valuable type-strain genomes for metagenomic binning, comparative biology and taxonomic classification.</title>
        <authorList>
            <person name="Goeker M."/>
        </authorList>
    </citation>
    <scope>NUCLEOTIDE SEQUENCE [LARGE SCALE GENOMIC DNA]</scope>
    <source>
        <strain evidence="2 3">DSM 21410</strain>
    </source>
</reference>
<dbReference type="Gene3D" id="3.40.50.410">
    <property type="entry name" value="von Willebrand factor, type A domain"/>
    <property type="match status" value="1"/>
</dbReference>
<comment type="caution">
    <text evidence="2">The sequence shown here is derived from an EMBL/GenBank/DDBJ whole genome shotgun (WGS) entry which is preliminary data.</text>
</comment>
<sequence>MISVMKRFFWILVLSYVQVVLSVAQPVTRILFIFDSSYSMQARWESGSRMDVAKRLLGELIDSLAQVKEARVEIALRLYGHSKGYPPQDCNDTRLVVPFGPDNHQRIKRVVQSLKPMGTTPIAIALERSVEDFPPCELCRNLIVLITDGIEECGGDPCQVSEQLQAKGIVIKPFVIGIGLDEMQRRAMECVGRYYDAGREEDFRRVLGLVISQALERTTFQLNLLDADQYPRESDVAFTVMDQKSSKIHYRMMHTLNSLGMPDTLSGDPLVTYRVVVHSIPQVELRDVQLSSAKHNILALPLQRGKLKVKTAKVIGYKDLKVVLRSEEGAILNLQDINTEARILAGTYRLEVLTHPPYFTDIDIKAGEVTTVEVPVAGMLSFQTVASGYASVVDENGQRVLDLDEQATRHLIPLQPGRYSIVYRPKAARDLFFSVTRDFEIISGATTVVKLN</sequence>